<proteinExistence type="predicted"/>
<comment type="caution">
    <text evidence="1">The sequence shown here is derived from an EMBL/GenBank/DDBJ whole genome shotgun (WGS) entry which is preliminary data.</text>
</comment>
<dbReference type="EMBL" id="JAIWYP010000008">
    <property type="protein sequence ID" value="KAH3786399.1"/>
    <property type="molecule type" value="Genomic_DNA"/>
</dbReference>
<evidence type="ECO:0000313" key="2">
    <source>
        <dbReference type="Proteomes" id="UP000828390"/>
    </source>
</evidence>
<keyword evidence="2" id="KW-1185">Reference proteome</keyword>
<organism evidence="1 2">
    <name type="scientific">Dreissena polymorpha</name>
    <name type="common">Zebra mussel</name>
    <name type="synonym">Mytilus polymorpha</name>
    <dbReference type="NCBI Taxonomy" id="45954"/>
    <lineage>
        <taxon>Eukaryota</taxon>
        <taxon>Metazoa</taxon>
        <taxon>Spiralia</taxon>
        <taxon>Lophotrochozoa</taxon>
        <taxon>Mollusca</taxon>
        <taxon>Bivalvia</taxon>
        <taxon>Autobranchia</taxon>
        <taxon>Heteroconchia</taxon>
        <taxon>Euheterodonta</taxon>
        <taxon>Imparidentia</taxon>
        <taxon>Neoheterodontei</taxon>
        <taxon>Myida</taxon>
        <taxon>Dreissenoidea</taxon>
        <taxon>Dreissenidae</taxon>
        <taxon>Dreissena</taxon>
    </lineage>
</organism>
<name>A0A9D4ET28_DREPO</name>
<evidence type="ECO:0000313" key="1">
    <source>
        <dbReference type="EMBL" id="KAH3786399.1"/>
    </source>
</evidence>
<protein>
    <submittedName>
        <fullName evidence="1">Uncharacterized protein</fullName>
    </submittedName>
</protein>
<reference evidence="1" key="2">
    <citation type="submission" date="2020-11" db="EMBL/GenBank/DDBJ databases">
        <authorList>
            <person name="McCartney M.A."/>
            <person name="Auch B."/>
            <person name="Kono T."/>
            <person name="Mallez S."/>
            <person name="Becker A."/>
            <person name="Gohl D.M."/>
            <person name="Silverstein K.A.T."/>
            <person name="Koren S."/>
            <person name="Bechman K.B."/>
            <person name="Herman A."/>
            <person name="Abrahante J.E."/>
            <person name="Garbe J."/>
        </authorList>
    </citation>
    <scope>NUCLEOTIDE SEQUENCE</scope>
    <source>
        <strain evidence="1">Duluth1</strain>
        <tissue evidence="1">Whole animal</tissue>
    </source>
</reference>
<dbReference type="Proteomes" id="UP000828390">
    <property type="component" value="Unassembled WGS sequence"/>
</dbReference>
<reference evidence="1" key="1">
    <citation type="journal article" date="2019" name="bioRxiv">
        <title>The Genome of the Zebra Mussel, Dreissena polymorpha: A Resource for Invasive Species Research.</title>
        <authorList>
            <person name="McCartney M.A."/>
            <person name="Auch B."/>
            <person name="Kono T."/>
            <person name="Mallez S."/>
            <person name="Zhang Y."/>
            <person name="Obille A."/>
            <person name="Becker A."/>
            <person name="Abrahante J.E."/>
            <person name="Garbe J."/>
            <person name="Badalamenti J.P."/>
            <person name="Herman A."/>
            <person name="Mangelson H."/>
            <person name="Liachko I."/>
            <person name="Sullivan S."/>
            <person name="Sone E.D."/>
            <person name="Koren S."/>
            <person name="Silverstein K.A.T."/>
            <person name="Beckman K.B."/>
            <person name="Gohl D.M."/>
        </authorList>
    </citation>
    <scope>NUCLEOTIDE SEQUENCE</scope>
    <source>
        <strain evidence="1">Duluth1</strain>
        <tissue evidence="1">Whole animal</tissue>
    </source>
</reference>
<dbReference type="AlphaFoldDB" id="A0A9D4ET28"/>
<accession>A0A9D4ET28</accession>
<sequence>MMTFYPALSLSATGSAVTVTEQLAPKREIGRISKATFRVDLRLPSGSATMNVFQSLKPKYFSFSIAMEIP</sequence>
<gene>
    <name evidence="1" type="ORF">DPMN_164506</name>
</gene>